<dbReference type="InterPro" id="IPR050397">
    <property type="entry name" value="Env_Response_Regulators"/>
</dbReference>
<evidence type="ECO:0000313" key="6">
    <source>
        <dbReference type="EMBL" id="GFZ27506.1"/>
    </source>
</evidence>
<keyword evidence="7" id="KW-1185">Reference proteome</keyword>
<evidence type="ECO:0000313" key="7">
    <source>
        <dbReference type="Proteomes" id="UP000677218"/>
    </source>
</evidence>
<keyword evidence="1" id="KW-0805">Transcription regulation</keyword>
<dbReference type="GO" id="GO:0003700">
    <property type="term" value="F:DNA-binding transcription factor activity"/>
    <property type="evidence" value="ECO:0007669"/>
    <property type="project" value="TreeGrafter"/>
</dbReference>
<dbReference type="SMART" id="SM00419">
    <property type="entry name" value="HTH_CRP"/>
    <property type="match status" value="1"/>
</dbReference>
<accession>A0A916QHJ5</accession>
<dbReference type="InterPro" id="IPR018490">
    <property type="entry name" value="cNMP-bd_dom_sf"/>
</dbReference>
<protein>
    <submittedName>
        <fullName evidence="6">ArcR family transcriptional regulator</fullName>
    </submittedName>
</protein>
<dbReference type="EMBL" id="BMAY01000012">
    <property type="protein sequence ID" value="GFZ27506.1"/>
    <property type="molecule type" value="Genomic_DNA"/>
</dbReference>
<organism evidence="6 7">
    <name type="scientific">Lactobacillus corticis</name>
    <dbReference type="NCBI Taxonomy" id="2201249"/>
    <lineage>
        <taxon>Bacteria</taxon>
        <taxon>Bacillati</taxon>
        <taxon>Bacillota</taxon>
        <taxon>Bacilli</taxon>
        <taxon>Lactobacillales</taxon>
        <taxon>Lactobacillaceae</taxon>
        <taxon>Lactobacillus</taxon>
    </lineage>
</organism>
<dbReference type="SUPFAM" id="SSF51206">
    <property type="entry name" value="cAMP-binding domain-like"/>
    <property type="match status" value="1"/>
</dbReference>
<dbReference type="PRINTS" id="PR00034">
    <property type="entry name" value="HTHCRP"/>
</dbReference>
<evidence type="ECO:0000256" key="2">
    <source>
        <dbReference type="ARBA" id="ARBA00023125"/>
    </source>
</evidence>
<dbReference type="Gene3D" id="2.60.120.10">
    <property type="entry name" value="Jelly Rolls"/>
    <property type="match status" value="1"/>
</dbReference>
<keyword evidence="2" id="KW-0238">DNA-binding</keyword>
<proteinExistence type="predicted"/>
<sequence length="213" mass="24296">MAHSEINCIRNISFFRDLPEKTLKRLVKISRHRQFFKKGDFITTPADPKALMFIDEGRAKVYTIGANGKEKLLYFISAGTIEGVENLFDPADFPKYVQATQDSWVCSMQHDDFQNLLKSAPILTLELLNEIGSKLSATEVSISRRNLLEARDRILAYFQDWSLEADSNEFDLPLKKQEFASLIGVSPETLSRNLRALEQQGEIKMQGKHITLL</sequence>
<dbReference type="PROSITE" id="PS51063">
    <property type="entry name" value="HTH_CRP_2"/>
    <property type="match status" value="1"/>
</dbReference>
<dbReference type="GO" id="GO:0003677">
    <property type="term" value="F:DNA binding"/>
    <property type="evidence" value="ECO:0007669"/>
    <property type="project" value="UniProtKB-KW"/>
</dbReference>
<reference evidence="6" key="1">
    <citation type="submission" date="2020-08" db="EMBL/GenBank/DDBJ databases">
        <title>Taxonomic study for Lactobacillus species isolated from hardwood bark.</title>
        <authorList>
            <person name="Tohno M."/>
            <person name="Tanizawa Y."/>
        </authorList>
    </citation>
    <scope>NUCLEOTIDE SEQUENCE</scope>
    <source>
        <strain evidence="6">B40</strain>
    </source>
</reference>
<dbReference type="Pfam" id="PF00027">
    <property type="entry name" value="cNMP_binding"/>
    <property type="match status" value="1"/>
</dbReference>
<dbReference type="InterPro" id="IPR014710">
    <property type="entry name" value="RmlC-like_jellyroll"/>
</dbReference>
<evidence type="ECO:0000259" key="5">
    <source>
        <dbReference type="PROSITE" id="PS51063"/>
    </source>
</evidence>
<dbReference type="CDD" id="cd00038">
    <property type="entry name" value="CAP_ED"/>
    <property type="match status" value="1"/>
</dbReference>
<dbReference type="InterPro" id="IPR036390">
    <property type="entry name" value="WH_DNA-bd_sf"/>
</dbReference>
<feature type="domain" description="HTH crp-type" evidence="5">
    <location>
        <begin position="148"/>
        <end position="213"/>
    </location>
</feature>
<evidence type="ECO:0000256" key="3">
    <source>
        <dbReference type="ARBA" id="ARBA00023163"/>
    </source>
</evidence>
<dbReference type="Proteomes" id="UP000677218">
    <property type="component" value="Unassembled WGS sequence"/>
</dbReference>
<dbReference type="PANTHER" id="PTHR24567">
    <property type="entry name" value="CRP FAMILY TRANSCRIPTIONAL REGULATORY PROTEIN"/>
    <property type="match status" value="1"/>
</dbReference>
<dbReference type="SMART" id="SM00100">
    <property type="entry name" value="cNMP"/>
    <property type="match status" value="1"/>
</dbReference>
<dbReference type="Pfam" id="PF13545">
    <property type="entry name" value="HTH_Crp_2"/>
    <property type="match status" value="1"/>
</dbReference>
<evidence type="ECO:0000259" key="4">
    <source>
        <dbReference type="PROSITE" id="PS50042"/>
    </source>
</evidence>
<dbReference type="InterPro" id="IPR036388">
    <property type="entry name" value="WH-like_DNA-bd_sf"/>
</dbReference>
<gene>
    <name evidence="6" type="primary">arcR</name>
    <name evidence="6" type="ORF">LCB40_13860</name>
</gene>
<dbReference type="InterPro" id="IPR012318">
    <property type="entry name" value="HTH_CRP"/>
</dbReference>
<name>A0A916QHJ5_9LACO</name>
<dbReference type="AlphaFoldDB" id="A0A916QHJ5"/>
<dbReference type="GO" id="GO:0005829">
    <property type="term" value="C:cytosol"/>
    <property type="evidence" value="ECO:0007669"/>
    <property type="project" value="TreeGrafter"/>
</dbReference>
<feature type="domain" description="Cyclic nucleotide-binding" evidence="4">
    <location>
        <begin position="14"/>
        <end position="134"/>
    </location>
</feature>
<dbReference type="Gene3D" id="1.10.10.10">
    <property type="entry name" value="Winged helix-like DNA-binding domain superfamily/Winged helix DNA-binding domain"/>
    <property type="match status" value="1"/>
</dbReference>
<dbReference type="RefSeq" id="WP_212781192.1">
    <property type="nucleotide sequence ID" value="NZ_BMAY01000012.1"/>
</dbReference>
<comment type="caution">
    <text evidence="6">The sequence shown here is derived from an EMBL/GenBank/DDBJ whole genome shotgun (WGS) entry which is preliminary data.</text>
</comment>
<dbReference type="SUPFAM" id="SSF46785">
    <property type="entry name" value="Winged helix' DNA-binding domain"/>
    <property type="match status" value="1"/>
</dbReference>
<dbReference type="PANTHER" id="PTHR24567:SF26">
    <property type="entry name" value="REGULATORY PROTEIN YEIL"/>
    <property type="match status" value="1"/>
</dbReference>
<dbReference type="InterPro" id="IPR000595">
    <property type="entry name" value="cNMP-bd_dom"/>
</dbReference>
<evidence type="ECO:0000256" key="1">
    <source>
        <dbReference type="ARBA" id="ARBA00023015"/>
    </source>
</evidence>
<keyword evidence="3" id="KW-0804">Transcription</keyword>
<dbReference type="PROSITE" id="PS50042">
    <property type="entry name" value="CNMP_BINDING_3"/>
    <property type="match status" value="1"/>
</dbReference>